<dbReference type="EMBL" id="BAAFRS010000218">
    <property type="protein sequence ID" value="GAB1224773.1"/>
    <property type="molecule type" value="Genomic_DNA"/>
</dbReference>
<accession>A0ABQ0DPI1</accession>
<sequence length="80" mass="9213">MRMAFTVGSDKTRIRDYAFSVEVLRKTDLKLDYIHIHHHSIPDNMLYIDNMSTHKLSLDSGNEREIGSLSIICDSIGYLI</sequence>
<protein>
    <submittedName>
        <fullName evidence="1">Uncharacterized protein</fullName>
    </submittedName>
</protein>
<proteinExistence type="predicted"/>
<comment type="caution">
    <text evidence="1">The sequence shown here is derived from an EMBL/GenBank/DDBJ whole genome shotgun (WGS) entry which is preliminary data.</text>
</comment>
<evidence type="ECO:0000313" key="1">
    <source>
        <dbReference type="EMBL" id="GAB1224773.1"/>
    </source>
</evidence>
<keyword evidence="2" id="KW-1185">Reference proteome</keyword>
<evidence type="ECO:0000313" key="2">
    <source>
        <dbReference type="Proteomes" id="UP001628156"/>
    </source>
</evidence>
<dbReference type="Proteomes" id="UP001628156">
    <property type="component" value="Unassembled WGS sequence"/>
</dbReference>
<gene>
    <name evidence="1" type="ORF">ENUP19_0218G0028</name>
</gene>
<name>A0ABQ0DPI1_9EUKA</name>
<organism evidence="1 2">
    <name type="scientific">Entamoeba nuttalli</name>
    <dbReference type="NCBI Taxonomy" id="412467"/>
    <lineage>
        <taxon>Eukaryota</taxon>
        <taxon>Amoebozoa</taxon>
        <taxon>Evosea</taxon>
        <taxon>Archamoebae</taxon>
        <taxon>Mastigamoebida</taxon>
        <taxon>Entamoebidae</taxon>
        <taxon>Entamoeba</taxon>
    </lineage>
</organism>
<reference evidence="1 2" key="1">
    <citation type="journal article" date="2019" name="PLoS Negl. Trop. Dis.">
        <title>Whole genome sequencing of Entamoeba nuttalli reveals mammalian host-related molecular signatures and a novel octapeptide-repeat surface protein.</title>
        <authorList>
            <person name="Tanaka M."/>
            <person name="Makiuchi T."/>
            <person name="Komiyama T."/>
            <person name="Shiina T."/>
            <person name="Osaki K."/>
            <person name="Tachibana H."/>
        </authorList>
    </citation>
    <scope>NUCLEOTIDE SEQUENCE [LARGE SCALE GENOMIC DNA]</scope>
    <source>
        <strain evidence="1 2">P19-061405</strain>
    </source>
</reference>